<feature type="domain" description="Glucose-methanol-choline oxidoreductase C-terminal" evidence="2">
    <location>
        <begin position="6"/>
        <end position="127"/>
    </location>
</feature>
<dbReference type="PANTHER" id="PTHR11552">
    <property type="entry name" value="GLUCOSE-METHANOL-CHOLINE GMC OXIDOREDUCTASE"/>
    <property type="match status" value="1"/>
</dbReference>
<dbReference type="InterPro" id="IPR012132">
    <property type="entry name" value="GMC_OxRdtase"/>
</dbReference>
<dbReference type="Gene3D" id="3.30.560.10">
    <property type="entry name" value="Glucose Oxidase, domain 3"/>
    <property type="match status" value="1"/>
</dbReference>
<proteinExistence type="inferred from homology"/>
<organism evidence="3 4">
    <name type="scientific">Chelativorans petroleitrophicus</name>
    <dbReference type="NCBI Taxonomy" id="2975484"/>
    <lineage>
        <taxon>Bacteria</taxon>
        <taxon>Pseudomonadati</taxon>
        <taxon>Pseudomonadota</taxon>
        <taxon>Alphaproteobacteria</taxon>
        <taxon>Hyphomicrobiales</taxon>
        <taxon>Phyllobacteriaceae</taxon>
        <taxon>Chelativorans</taxon>
    </lineage>
</organism>
<accession>A0A9X2X8P7</accession>
<dbReference type="GO" id="GO:0016614">
    <property type="term" value="F:oxidoreductase activity, acting on CH-OH group of donors"/>
    <property type="evidence" value="ECO:0007669"/>
    <property type="project" value="InterPro"/>
</dbReference>
<dbReference type="Gene3D" id="3.50.50.60">
    <property type="entry name" value="FAD/NAD(P)-binding domain"/>
    <property type="match status" value="1"/>
</dbReference>
<dbReference type="Proteomes" id="UP001149009">
    <property type="component" value="Unassembled WGS sequence"/>
</dbReference>
<comment type="similarity">
    <text evidence="1">Belongs to the GMC oxidoreductase family.</text>
</comment>
<keyword evidence="4" id="KW-1185">Reference proteome</keyword>
<sequence>MRLGGLSVNDAPIIEANYFGEANDLERTVAGLRILEKLARQPSLARIIERKVLPVRMDSDDDLRAHIRETATTVFHPCGTCPMGTGRQAVVTPDLRLRGFDGLRIADASVMPSIPSTNIHAATIMIAERAAHMVQNAFPGSQAT</sequence>
<comment type="caution">
    <text evidence="3">The sequence shown here is derived from an EMBL/GenBank/DDBJ whole genome shotgun (WGS) entry which is preliminary data.</text>
</comment>
<gene>
    <name evidence="3" type="ORF">NYR54_09245</name>
</gene>
<evidence type="ECO:0000259" key="2">
    <source>
        <dbReference type="Pfam" id="PF05199"/>
    </source>
</evidence>
<dbReference type="SUPFAM" id="SSF51905">
    <property type="entry name" value="FAD/NAD(P)-binding domain"/>
    <property type="match status" value="1"/>
</dbReference>
<dbReference type="AlphaFoldDB" id="A0A9X2X8P7"/>
<dbReference type="EMBL" id="JAODNV010000009">
    <property type="protein sequence ID" value="MCT8990474.1"/>
    <property type="molecule type" value="Genomic_DNA"/>
</dbReference>
<protein>
    <submittedName>
        <fullName evidence="3">GMC family oxidoreductase</fullName>
    </submittedName>
</protein>
<dbReference type="GO" id="GO:0050660">
    <property type="term" value="F:flavin adenine dinucleotide binding"/>
    <property type="evidence" value="ECO:0007669"/>
    <property type="project" value="InterPro"/>
</dbReference>
<dbReference type="SUPFAM" id="SSF54373">
    <property type="entry name" value="FAD-linked reductases, C-terminal domain"/>
    <property type="match status" value="1"/>
</dbReference>
<dbReference type="Pfam" id="PF05199">
    <property type="entry name" value="GMC_oxred_C"/>
    <property type="match status" value="1"/>
</dbReference>
<dbReference type="RefSeq" id="WP_261515350.1">
    <property type="nucleotide sequence ID" value="NZ_JAODNV010000009.1"/>
</dbReference>
<dbReference type="InterPro" id="IPR036188">
    <property type="entry name" value="FAD/NAD-bd_sf"/>
</dbReference>
<dbReference type="InterPro" id="IPR007867">
    <property type="entry name" value="GMC_OxRtase_C"/>
</dbReference>
<name>A0A9X2X8P7_9HYPH</name>
<evidence type="ECO:0000313" key="4">
    <source>
        <dbReference type="Proteomes" id="UP001149009"/>
    </source>
</evidence>
<evidence type="ECO:0000313" key="3">
    <source>
        <dbReference type="EMBL" id="MCT8990474.1"/>
    </source>
</evidence>
<dbReference type="PANTHER" id="PTHR11552:SF147">
    <property type="entry name" value="CHOLINE DEHYDROGENASE, MITOCHONDRIAL"/>
    <property type="match status" value="1"/>
</dbReference>
<evidence type="ECO:0000256" key="1">
    <source>
        <dbReference type="ARBA" id="ARBA00010790"/>
    </source>
</evidence>
<reference evidence="3" key="1">
    <citation type="submission" date="2022-08" db="EMBL/GenBank/DDBJ databases">
        <title>Chelativorans sichuanense sp. nov., a paraffin oil-degrading bacterium isolated from a mixture of oil-based drill cuttings and paddy soil.</title>
        <authorList>
            <person name="Yu J."/>
            <person name="Liu H."/>
            <person name="Chen Q."/>
        </authorList>
    </citation>
    <scope>NUCLEOTIDE SEQUENCE</scope>
    <source>
        <strain evidence="3">SCAU 2101</strain>
    </source>
</reference>